<keyword evidence="4 11" id="KW-1133">Transmembrane helix</keyword>
<feature type="domain" description="G-protein coupled receptors family 1 profile" evidence="12">
    <location>
        <begin position="109"/>
        <end position="537"/>
    </location>
</feature>
<feature type="transmembrane region" description="Helical" evidence="11">
    <location>
        <begin position="483"/>
        <end position="506"/>
    </location>
</feature>
<dbReference type="PANTHER" id="PTHR24248">
    <property type="entry name" value="ADRENERGIC RECEPTOR-RELATED G-PROTEIN COUPLED RECEPTOR"/>
    <property type="match status" value="1"/>
</dbReference>
<evidence type="ECO:0000256" key="9">
    <source>
        <dbReference type="ARBA" id="ARBA00023224"/>
    </source>
</evidence>
<sequence>MSMHLPVTISIHRGEVESLFLPNFDLSYDNSINDILLPLNLSNTDWYLISSSDSKMSPLLPSPTNSFTSTNSTAVTSPMASTTPSPMPLVQALPVALVLSSIVVLCICGNILVILSVFTFRPLRTVQNFFIVSLAFSDMFIAIMVMPFHIVRHILDRWVFGEILCQIFVTSDVLLCTSSILNLSAIALDRYWAISDPIQYARKRTIRRVLFMIMLVWVLSATISIPPIIITMLGSSRLQTFDGLQCDLSRNTAYVIYSACGSFYIPALIITIVYVHVFVETKKRFRERANAAAKLVNATRVIDTEQPSLINVALKNNSIAYKQRHRHNHRKNQTHKPSPLHTMGASFKSLASNGSGVENFSTDDADETIITKVLPSSNNNSLVNWQTKSIHTMQVMKGNDNTILPMSKDDLTIPSINENDDDNSSINQQQNAAVQTSELLDKTQRLSKDAGRRSLFKGKSLSALMNERQKISLTRERRLSRTLGIIISVFLLCWLPFFVVYLISAFDKNIYGKMQEPFSSLILWLGYMNSACNPLIYTVFNVEFRTAFKRLLCPHSTNNTLSRTNTNKQSRR</sequence>
<name>A0A814EJK6_9BILA</name>
<evidence type="ECO:0000256" key="8">
    <source>
        <dbReference type="ARBA" id="ARBA00023180"/>
    </source>
</evidence>
<evidence type="ECO:0000256" key="4">
    <source>
        <dbReference type="ARBA" id="ARBA00022989"/>
    </source>
</evidence>
<organism evidence="13 15">
    <name type="scientific">Adineta steineri</name>
    <dbReference type="NCBI Taxonomy" id="433720"/>
    <lineage>
        <taxon>Eukaryota</taxon>
        <taxon>Metazoa</taxon>
        <taxon>Spiralia</taxon>
        <taxon>Gnathifera</taxon>
        <taxon>Rotifera</taxon>
        <taxon>Eurotatoria</taxon>
        <taxon>Bdelloidea</taxon>
        <taxon>Adinetida</taxon>
        <taxon>Adinetidae</taxon>
        <taxon>Adineta</taxon>
    </lineage>
</organism>
<feature type="transmembrane region" description="Helical" evidence="11">
    <location>
        <begin position="163"/>
        <end position="188"/>
    </location>
</feature>
<comment type="subcellular location">
    <subcellularLocation>
        <location evidence="1">Cell membrane</location>
        <topology evidence="1">Multi-pass membrane protein</topology>
    </subcellularLocation>
</comment>
<keyword evidence="3 10" id="KW-0812">Transmembrane</keyword>
<evidence type="ECO:0000313" key="13">
    <source>
        <dbReference type="EMBL" id="CAF0970015.1"/>
    </source>
</evidence>
<feature type="transmembrane region" description="Helical" evidence="11">
    <location>
        <begin position="129"/>
        <end position="151"/>
    </location>
</feature>
<dbReference type="Pfam" id="PF00001">
    <property type="entry name" value="7tm_1"/>
    <property type="match status" value="1"/>
</dbReference>
<evidence type="ECO:0000256" key="7">
    <source>
        <dbReference type="ARBA" id="ARBA00023170"/>
    </source>
</evidence>
<dbReference type="InterPro" id="IPR000276">
    <property type="entry name" value="GPCR_Rhodpsn"/>
</dbReference>
<keyword evidence="9 10" id="KW-0807">Transducer</keyword>
<dbReference type="PROSITE" id="PS50262">
    <property type="entry name" value="G_PROTEIN_RECEP_F1_2"/>
    <property type="match status" value="1"/>
</dbReference>
<keyword evidence="6 11" id="KW-0472">Membrane</keyword>
<feature type="transmembrane region" description="Helical" evidence="11">
    <location>
        <begin position="254"/>
        <end position="279"/>
    </location>
</feature>
<dbReference type="OrthoDB" id="5977853at2759"/>
<dbReference type="GO" id="GO:0005886">
    <property type="term" value="C:plasma membrane"/>
    <property type="evidence" value="ECO:0007669"/>
    <property type="project" value="UniProtKB-SubCell"/>
</dbReference>
<dbReference type="Proteomes" id="UP000663891">
    <property type="component" value="Unassembled WGS sequence"/>
</dbReference>
<dbReference type="GO" id="GO:0004989">
    <property type="term" value="F:octopamine receptor activity"/>
    <property type="evidence" value="ECO:0007669"/>
    <property type="project" value="InterPro"/>
</dbReference>
<dbReference type="PANTHER" id="PTHR24248:SF174">
    <property type="entry name" value="TYRAMINE_OCTOPAMINE RECEPTOR"/>
    <property type="match status" value="1"/>
</dbReference>
<evidence type="ECO:0000256" key="1">
    <source>
        <dbReference type="ARBA" id="ARBA00004651"/>
    </source>
</evidence>
<protein>
    <recommendedName>
        <fullName evidence="12">G-protein coupled receptors family 1 profile domain-containing protein</fullName>
    </recommendedName>
</protein>
<dbReference type="EMBL" id="CAJOAY010000664">
    <property type="protein sequence ID" value="CAF3712021.1"/>
    <property type="molecule type" value="Genomic_DNA"/>
</dbReference>
<evidence type="ECO:0000256" key="11">
    <source>
        <dbReference type="SAM" id="Phobius"/>
    </source>
</evidence>
<evidence type="ECO:0000256" key="10">
    <source>
        <dbReference type="RuleBase" id="RU000688"/>
    </source>
</evidence>
<feature type="transmembrane region" description="Helical" evidence="11">
    <location>
        <begin position="92"/>
        <end position="117"/>
    </location>
</feature>
<keyword evidence="5 10" id="KW-0297">G-protein coupled receptor</keyword>
<feature type="transmembrane region" description="Helical" evidence="11">
    <location>
        <begin position="518"/>
        <end position="540"/>
    </location>
</feature>
<comment type="similarity">
    <text evidence="10">Belongs to the G-protein coupled receptor 1 family.</text>
</comment>
<evidence type="ECO:0000313" key="14">
    <source>
        <dbReference type="EMBL" id="CAF3712021.1"/>
    </source>
</evidence>
<proteinExistence type="inferred from homology"/>
<dbReference type="PROSITE" id="PS00237">
    <property type="entry name" value="G_PROTEIN_RECEP_F1_1"/>
    <property type="match status" value="1"/>
</dbReference>
<dbReference type="InterPro" id="IPR017452">
    <property type="entry name" value="GPCR_Rhodpsn_7TM"/>
</dbReference>
<feature type="transmembrane region" description="Helical" evidence="11">
    <location>
        <begin position="209"/>
        <end position="234"/>
    </location>
</feature>
<comment type="caution">
    <text evidence="13">The sequence shown here is derived from an EMBL/GenBank/DDBJ whole genome shotgun (WGS) entry which is preliminary data.</text>
</comment>
<keyword evidence="8" id="KW-0325">Glycoprotein</keyword>
<dbReference type="PRINTS" id="PR00664">
    <property type="entry name" value="OCTOPAMINER"/>
</dbReference>
<evidence type="ECO:0000256" key="6">
    <source>
        <dbReference type="ARBA" id="ARBA00023136"/>
    </source>
</evidence>
<dbReference type="Gene3D" id="1.20.1070.10">
    <property type="entry name" value="Rhodopsin 7-helix transmembrane proteins"/>
    <property type="match status" value="2"/>
</dbReference>
<dbReference type="EMBL" id="CAJNON010000103">
    <property type="protein sequence ID" value="CAF0970015.1"/>
    <property type="molecule type" value="Genomic_DNA"/>
</dbReference>
<dbReference type="InterPro" id="IPR002002">
    <property type="entry name" value="Octopmn_rcpt"/>
</dbReference>
<gene>
    <name evidence="14" type="ORF">OKA104_LOCUS13250</name>
    <name evidence="13" type="ORF">VCS650_LOCUS13082</name>
</gene>
<evidence type="ECO:0000256" key="2">
    <source>
        <dbReference type="ARBA" id="ARBA00022475"/>
    </source>
</evidence>
<evidence type="ECO:0000313" key="15">
    <source>
        <dbReference type="Proteomes" id="UP000663891"/>
    </source>
</evidence>
<dbReference type="SUPFAM" id="SSF81321">
    <property type="entry name" value="Family A G protein-coupled receptor-like"/>
    <property type="match status" value="1"/>
</dbReference>
<keyword evidence="7 10" id="KW-0675">Receptor</keyword>
<dbReference type="AlphaFoldDB" id="A0A814EJK6"/>
<evidence type="ECO:0000256" key="3">
    <source>
        <dbReference type="ARBA" id="ARBA00022692"/>
    </source>
</evidence>
<dbReference type="SMART" id="SM01381">
    <property type="entry name" value="7TM_GPCR_Srsx"/>
    <property type="match status" value="1"/>
</dbReference>
<accession>A0A814EJK6</accession>
<evidence type="ECO:0000259" key="12">
    <source>
        <dbReference type="PROSITE" id="PS50262"/>
    </source>
</evidence>
<evidence type="ECO:0000256" key="5">
    <source>
        <dbReference type="ARBA" id="ARBA00023040"/>
    </source>
</evidence>
<dbReference type="PRINTS" id="PR00237">
    <property type="entry name" value="GPCRRHODOPSN"/>
</dbReference>
<keyword evidence="2" id="KW-1003">Cell membrane</keyword>
<reference evidence="13" key="1">
    <citation type="submission" date="2021-02" db="EMBL/GenBank/DDBJ databases">
        <authorList>
            <person name="Nowell W R."/>
        </authorList>
    </citation>
    <scope>NUCLEOTIDE SEQUENCE</scope>
</reference>
<dbReference type="Proteomes" id="UP000663881">
    <property type="component" value="Unassembled WGS sequence"/>
</dbReference>